<dbReference type="SFLD" id="SFLDS00036">
    <property type="entry name" value="Aromatic_Prenyltransferase"/>
    <property type="match status" value="1"/>
</dbReference>
<sequence length="456" mass="49611">MLGIEKHTMANDNAITSGRPNGSNKRDAYSEFFASAPSTTKPLVSSWLPTIETSLSSLLRWAGAYPAHIQDSHLAFAREAVVPRLKQPDAADVPHYILTHDHAPYEASAAFASHQEPRVRFTVQPLVDPSPPAGDDPLGQKGLREKLEGFASACGADRLWLDAFIDSVFLTPEETKMLISKNIEDAADALPRQACYAGFDLELGENEQGKGAVNMKTYLFPQLKALATGLSKVDVVDSVVAKLAHGDDKMLTAWASLKSFLVSEGEDKIEPYFLAIDCVAPDKKPRFKLYPHTHANSLALARRIMSLGSSSSSSSSSSGGAGSPADEALTQIWPLIMDMQDVPRAAMEDLEKPLNEADSKYCGLCFAFELTPGSAVPLVKMYVPIWQYARDEAGVVARYERIIKTQGMKMGDHGLDAALRDAFGSERETGMHTMASVSFSSKGVGLTTYFGPRFWE</sequence>
<dbReference type="SFLD" id="SFLDG01162">
    <property type="entry name" value="I"/>
    <property type="match status" value="1"/>
</dbReference>
<proteinExistence type="predicted"/>
<reference evidence="3 4" key="1">
    <citation type="submission" date="2018-11" db="EMBL/GenBank/DDBJ databases">
        <title>Genome sequence and assembly of Colletotrichum spinosum.</title>
        <authorList>
            <person name="Gan P."/>
            <person name="Shirasu K."/>
        </authorList>
    </citation>
    <scope>NUCLEOTIDE SEQUENCE [LARGE SCALE GENOMIC DNA]</scope>
    <source>
        <strain evidence="3 4">CBS 515.97</strain>
    </source>
</reference>
<dbReference type="InterPro" id="IPR017795">
    <property type="entry name" value="ABBA_NscD-like"/>
</dbReference>
<evidence type="ECO:0000313" key="3">
    <source>
        <dbReference type="EMBL" id="TDZ35916.1"/>
    </source>
</evidence>
<dbReference type="InterPro" id="IPR033964">
    <property type="entry name" value="ABBA"/>
</dbReference>
<dbReference type="PANTHER" id="PTHR40627:SF5">
    <property type="entry name" value="INDOLE PRENYLTRANSFERASE TDIB"/>
    <property type="match status" value="1"/>
</dbReference>
<keyword evidence="4" id="KW-1185">Reference proteome</keyword>
<feature type="region of interest" description="Disordered" evidence="2">
    <location>
        <begin position="1"/>
        <end position="23"/>
    </location>
</feature>
<comment type="caution">
    <text evidence="3">The sequence shown here is derived from an EMBL/GenBank/DDBJ whole genome shotgun (WGS) entry which is preliminary data.</text>
</comment>
<dbReference type="NCBIfam" id="TIGR03429">
    <property type="entry name" value="arom_pren_DMATS"/>
    <property type="match status" value="1"/>
</dbReference>
<dbReference type="Proteomes" id="UP000295083">
    <property type="component" value="Unassembled WGS sequence"/>
</dbReference>
<dbReference type="PANTHER" id="PTHR40627">
    <property type="entry name" value="INDOLE PRENYLTRANSFERASE TDIB-RELATED"/>
    <property type="match status" value="1"/>
</dbReference>
<evidence type="ECO:0000256" key="1">
    <source>
        <dbReference type="ARBA" id="ARBA00022679"/>
    </source>
</evidence>
<keyword evidence="1 3" id="KW-0808">Transferase</keyword>
<dbReference type="AlphaFoldDB" id="A0A4R8QG33"/>
<accession>A0A4R8QG33</accession>
<feature type="compositionally biased region" description="Polar residues" evidence="2">
    <location>
        <begin position="10"/>
        <end position="23"/>
    </location>
</feature>
<protein>
    <submittedName>
        <fullName evidence="3">Indole prenyltransferase tdiB</fullName>
    </submittedName>
</protein>
<gene>
    <name evidence="3" type="primary">tdiB-0</name>
    <name evidence="3" type="ORF">C8035_v008384</name>
</gene>
<evidence type="ECO:0000313" key="4">
    <source>
        <dbReference type="Proteomes" id="UP000295083"/>
    </source>
</evidence>
<name>A0A4R8QG33_9PEZI</name>
<dbReference type="EMBL" id="QAPG01000036">
    <property type="protein sequence ID" value="TDZ35916.1"/>
    <property type="molecule type" value="Genomic_DNA"/>
</dbReference>
<dbReference type="CDD" id="cd13929">
    <property type="entry name" value="PT-DMATS_CymD"/>
    <property type="match status" value="1"/>
</dbReference>
<evidence type="ECO:0000256" key="2">
    <source>
        <dbReference type="SAM" id="MobiDB-lite"/>
    </source>
</evidence>
<organism evidence="3 4">
    <name type="scientific">Colletotrichum spinosum</name>
    <dbReference type="NCBI Taxonomy" id="1347390"/>
    <lineage>
        <taxon>Eukaryota</taxon>
        <taxon>Fungi</taxon>
        <taxon>Dikarya</taxon>
        <taxon>Ascomycota</taxon>
        <taxon>Pezizomycotina</taxon>
        <taxon>Sordariomycetes</taxon>
        <taxon>Hypocreomycetidae</taxon>
        <taxon>Glomerellales</taxon>
        <taxon>Glomerellaceae</taxon>
        <taxon>Colletotrichum</taxon>
        <taxon>Colletotrichum orbiculare species complex</taxon>
    </lineage>
</organism>
<dbReference type="GO" id="GO:0009820">
    <property type="term" value="P:alkaloid metabolic process"/>
    <property type="evidence" value="ECO:0007669"/>
    <property type="project" value="InterPro"/>
</dbReference>
<dbReference type="GO" id="GO:0016765">
    <property type="term" value="F:transferase activity, transferring alkyl or aryl (other than methyl) groups"/>
    <property type="evidence" value="ECO:0007669"/>
    <property type="project" value="InterPro"/>
</dbReference>
<dbReference type="Pfam" id="PF11991">
    <property type="entry name" value="Trp_DMAT"/>
    <property type="match status" value="1"/>
</dbReference>